<feature type="domain" description="C2H2-type" evidence="3">
    <location>
        <begin position="4"/>
        <end position="25"/>
    </location>
</feature>
<dbReference type="AlphaFoldDB" id="A0A3B3CLG5"/>
<keyword evidence="1" id="KW-0378">Hydrolase</keyword>
<proteinExistence type="predicted"/>
<evidence type="ECO:0000313" key="5">
    <source>
        <dbReference type="Proteomes" id="UP000261560"/>
    </source>
</evidence>
<accession>A0A3B3CLG5</accession>
<dbReference type="Gene3D" id="3.90.70.130">
    <property type="match status" value="1"/>
</dbReference>
<dbReference type="InterPro" id="IPR012462">
    <property type="entry name" value="UFSP1/2_DUB_cat"/>
</dbReference>
<dbReference type="Ensembl" id="ENSOMET00000027717.1">
    <property type="protein sequence ID" value="ENSOMEP00000018687.1"/>
    <property type="gene ID" value="ENSOMEG00000020495.1"/>
</dbReference>
<dbReference type="GO" id="GO:0016787">
    <property type="term" value="F:hydrolase activity"/>
    <property type="evidence" value="ECO:0007669"/>
    <property type="project" value="UniProtKB-KW"/>
</dbReference>
<feature type="region of interest" description="Disordered" evidence="2">
    <location>
        <begin position="98"/>
        <end position="160"/>
    </location>
</feature>
<reference evidence="4" key="2">
    <citation type="submission" date="2025-09" db="UniProtKB">
        <authorList>
            <consortium name="Ensembl"/>
        </authorList>
    </citation>
    <scope>IDENTIFICATION</scope>
</reference>
<keyword evidence="5" id="KW-1185">Reference proteome</keyword>
<evidence type="ECO:0000256" key="1">
    <source>
        <dbReference type="ARBA" id="ARBA00022801"/>
    </source>
</evidence>
<dbReference type="InterPro" id="IPR013087">
    <property type="entry name" value="Znf_C2H2_type"/>
</dbReference>
<evidence type="ECO:0000259" key="3">
    <source>
        <dbReference type="PROSITE" id="PS00028"/>
    </source>
</evidence>
<dbReference type="Proteomes" id="UP000261560">
    <property type="component" value="Unplaced"/>
</dbReference>
<feature type="domain" description="C2H2-type" evidence="3">
    <location>
        <begin position="170"/>
        <end position="190"/>
    </location>
</feature>
<protein>
    <submittedName>
        <fullName evidence="4">Zinc finger containing ubiquitin peptidase 1</fullName>
    </submittedName>
</protein>
<evidence type="ECO:0000256" key="2">
    <source>
        <dbReference type="SAM" id="MobiDB-lite"/>
    </source>
</evidence>
<organism evidence="4 5">
    <name type="scientific">Oryzias melastigma</name>
    <name type="common">Marine medaka</name>
    <dbReference type="NCBI Taxonomy" id="30732"/>
    <lineage>
        <taxon>Eukaryota</taxon>
        <taxon>Metazoa</taxon>
        <taxon>Chordata</taxon>
        <taxon>Craniata</taxon>
        <taxon>Vertebrata</taxon>
        <taxon>Euteleostomi</taxon>
        <taxon>Actinopterygii</taxon>
        <taxon>Neopterygii</taxon>
        <taxon>Teleostei</taxon>
        <taxon>Neoteleostei</taxon>
        <taxon>Acanthomorphata</taxon>
        <taxon>Ovalentaria</taxon>
        <taxon>Atherinomorphae</taxon>
        <taxon>Beloniformes</taxon>
        <taxon>Adrianichthyidae</taxon>
        <taxon>Oryziinae</taxon>
        <taxon>Oryzias</taxon>
    </lineage>
</organism>
<sequence length="385" mass="42995">MLTCEVCGEELLLEEDMKTHLLLVHLESDLHCPLCFLPADSYDQVHAHMSEAHPEGQDNLPKHPSSTSASTSRVPVGQSEDAPAKKAKCIRASTLVNLKSQEQEIPPEPEHTGPVSGTLSAEEPETSQESDNSQPRELCSSGGRPGSFQAMERSGEPEQWLKSPQRLLSCPMCALVCSSPSVLQEHVELHLEEQNPEKERVQCSASLAVQLQQEEEDRRRREEAWQEKEHFKKLQKHYGLDGSGGYRRQMEKTMEREVARGLLAPADFHCKKADLMESLASGIDDGRSRTCGAVEALTEFYQTKVRDCVHVWLCADTDHFGASTGDKGWGCGYRNFQMLLSSLHRTEPYASSLQGACFLILIHVLHHVKNTAAKHQKHHFGWVGL</sequence>
<feature type="region of interest" description="Disordered" evidence="2">
    <location>
        <begin position="51"/>
        <end position="86"/>
    </location>
</feature>
<name>A0A3B3CLG5_ORYME</name>
<reference evidence="4" key="1">
    <citation type="submission" date="2025-08" db="UniProtKB">
        <authorList>
            <consortium name="Ensembl"/>
        </authorList>
    </citation>
    <scope>IDENTIFICATION</scope>
</reference>
<dbReference type="GeneTree" id="ENSGT00940000166924"/>
<feature type="compositionally biased region" description="Polar residues" evidence="2">
    <location>
        <begin position="64"/>
        <end position="73"/>
    </location>
</feature>
<dbReference type="PROSITE" id="PS00028">
    <property type="entry name" value="ZINC_FINGER_C2H2_1"/>
    <property type="match status" value="2"/>
</dbReference>
<dbReference type="SMART" id="SM00355">
    <property type="entry name" value="ZnF_C2H2"/>
    <property type="match status" value="3"/>
</dbReference>
<dbReference type="Pfam" id="PF07910">
    <property type="entry name" value="Peptidase_C78"/>
    <property type="match status" value="1"/>
</dbReference>
<evidence type="ECO:0000313" key="4">
    <source>
        <dbReference type="Ensembl" id="ENSOMEP00000018687.1"/>
    </source>
</evidence>